<keyword evidence="3 8" id="KW-0812">Transmembrane</keyword>
<reference evidence="9" key="1">
    <citation type="submission" date="2018-05" db="EMBL/GenBank/DDBJ databases">
        <authorList>
            <person name="Lanie J.A."/>
            <person name="Ng W.-L."/>
            <person name="Kazmierczak K.M."/>
            <person name="Andrzejewski T.M."/>
            <person name="Davidsen T.M."/>
            <person name="Wayne K.J."/>
            <person name="Tettelin H."/>
            <person name="Glass J.I."/>
            <person name="Rusch D."/>
            <person name="Podicherti R."/>
            <person name="Tsui H.-C.T."/>
            <person name="Winkler M.E."/>
        </authorList>
    </citation>
    <scope>NUCLEOTIDE SEQUENCE</scope>
</reference>
<dbReference type="InterPro" id="IPR038379">
    <property type="entry name" value="SecE_sf"/>
</dbReference>
<keyword evidence="5 8" id="KW-1133">Transmembrane helix</keyword>
<keyword evidence="7 8" id="KW-0472">Membrane</keyword>
<dbReference type="GO" id="GO:0006605">
    <property type="term" value="P:protein targeting"/>
    <property type="evidence" value="ECO:0007669"/>
    <property type="project" value="InterPro"/>
</dbReference>
<evidence type="ECO:0000313" key="9">
    <source>
        <dbReference type="EMBL" id="SUZ70569.1"/>
    </source>
</evidence>
<evidence type="ECO:0000256" key="2">
    <source>
        <dbReference type="ARBA" id="ARBA00022448"/>
    </source>
</evidence>
<dbReference type="GO" id="GO:0008320">
    <property type="term" value="F:protein transmembrane transporter activity"/>
    <property type="evidence" value="ECO:0007669"/>
    <property type="project" value="InterPro"/>
</dbReference>
<dbReference type="AlphaFoldDB" id="A0A381PX92"/>
<evidence type="ECO:0000256" key="8">
    <source>
        <dbReference type="SAM" id="Phobius"/>
    </source>
</evidence>
<evidence type="ECO:0000256" key="4">
    <source>
        <dbReference type="ARBA" id="ARBA00022927"/>
    </source>
</evidence>
<dbReference type="NCBIfam" id="TIGR00964">
    <property type="entry name" value="secE_bact"/>
    <property type="match status" value="1"/>
</dbReference>
<dbReference type="InterPro" id="IPR005807">
    <property type="entry name" value="SecE_bac"/>
</dbReference>
<gene>
    <name evidence="9" type="ORF">METZ01_LOCUS23423</name>
</gene>
<dbReference type="EMBL" id="UINC01001094">
    <property type="protein sequence ID" value="SUZ70569.1"/>
    <property type="molecule type" value="Genomic_DNA"/>
</dbReference>
<keyword evidence="2" id="KW-0813">Transport</keyword>
<protein>
    <recommendedName>
        <fullName evidence="10">Preprotein translocase subunit SecE</fullName>
    </recommendedName>
</protein>
<feature type="transmembrane region" description="Helical" evidence="8">
    <location>
        <begin position="50"/>
        <end position="71"/>
    </location>
</feature>
<proteinExistence type="inferred from homology"/>
<comment type="subcellular location">
    <subcellularLocation>
        <location evidence="1">Membrane</location>
    </subcellularLocation>
</comment>
<evidence type="ECO:0000256" key="6">
    <source>
        <dbReference type="ARBA" id="ARBA00023010"/>
    </source>
</evidence>
<dbReference type="GO" id="GO:0009306">
    <property type="term" value="P:protein secretion"/>
    <property type="evidence" value="ECO:0007669"/>
    <property type="project" value="InterPro"/>
</dbReference>
<dbReference type="GO" id="GO:0016020">
    <property type="term" value="C:membrane"/>
    <property type="evidence" value="ECO:0007669"/>
    <property type="project" value="UniProtKB-SubCell"/>
</dbReference>
<dbReference type="InterPro" id="IPR001901">
    <property type="entry name" value="Translocase_SecE/Sec61-g"/>
</dbReference>
<sequence length="87" mass="9749">MVEHWSPKPGVGSSSLSTRAQKRMGSIINFIKKSLTELRENVKWTPRSELLNLSGLVIVFSVLFALAIWAADSILSRIVKVYFDIIS</sequence>
<evidence type="ECO:0000256" key="1">
    <source>
        <dbReference type="ARBA" id="ARBA00004370"/>
    </source>
</evidence>
<accession>A0A381PX92</accession>
<evidence type="ECO:0000256" key="3">
    <source>
        <dbReference type="ARBA" id="ARBA00022692"/>
    </source>
</evidence>
<organism evidence="9">
    <name type="scientific">marine metagenome</name>
    <dbReference type="NCBI Taxonomy" id="408172"/>
    <lineage>
        <taxon>unclassified sequences</taxon>
        <taxon>metagenomes</taxon>
        <taxon>ecological metagenomes</taxon>
    </lineage>
</organism>
<keyword evidence="6" id="KW-0811">Translocation</keyword>
<evidence type="ECO:0000256" key="5">
    <source>
        <dbReference type="ARBA" id="ARBA00022989"/>
    </source>
</evidence>
<dbReference type="HAMAP" id="MF_00422">
    <property type="entry name" value="SecE"/>
    <property type="match status" value="1"/>
</dbReference>
<name>A0A381PX92_9ZZZZ</name>
<dbReference type="GO" id="GO:0006886">
    <property type="term" value="P:intracellular protein transport"/>
    <property type="evidence" value="ECO:0007669"/>
    <property type="project" value="InterPro"/>
</dbReference>
<dbReference type="Pfam" id="PF00584">
    <property type="entry name" value="SecE"/>
    <property type="match status" value="1"/>
</dbReference>
<dbReference type="Gene3D" id="1.20.5.1030">
    <property type="entry name" value="Preprotein translocase secy subunit"/>
    <property type="match status" value="1"/>
</dbReference>
<evidence type="ECO:0008006" key="10">
    <source>
        <dbReference type="Google" id="ProtNLM"/>
    </source>
</evidence>
<keyword evidence="4" id="KW-0653">Protein transport</keyword>
<evidence type="ECO:0000256" key="7">
    <source>
        <dbReference type="ARBA" id="ARBA00023136"/>
    </source>
</evidence>